<proteinExistence type="predicted"/>
<accession>A0A4Q1BSZ7</accession>
<dbReference type="InParanoid" id="A0A4Q1BSZ7"/>
<protein>
    <submittedName>
        <fullName evidence="1">Uncharacterized protein</fullName>
    </submittedName>
</protein>
<name>A0A4Q1BSZ7_TREME</name>
<sequence>MASIKCGIHVSFTDRQAFIVSETDPSISVLSQIALRSFTKYQTTVRESASATMLSAVPVWDEEKGYFQIAIDVGKNSETKTLSQAYQTSVLDWFKANPTVERRDPEAIRDLAWNARKSLGERFEGLDLVLLPAAHHYESMPYRDGPWENPSQVLVVSTFWSAAHGTSMIDIGPPTGVNYTEDTLLLQKEYEMELTVLRDNSADVHHDPFRTRDLALLGATRVLAADKKWTDFRIVVPKIGSTRRQRMLMERNDGFLATQPQQSFMRRPHLRSHSFTEPDIPASTDNETLALTEKFTSITAHLPPDYPIKGLVAKVSWNDCIRCWSVISGGDLRDDIKRLSSAYCEAITRLAWKRSTNLRDAGAVHADAIDAITEILAEPEWHRYDIHLLLRDPYATARMPRRPHLSLKRRNLSADVNTTERDPSAVLESLVLWNGTWYLKVGSKDDSVLTVCQIQAIKAFMAQMEKEQSSSQGPSPMPHDPYPLLRAAKAARLVLLDDTRFKDLTIEVPRIVSNSQWVKLSDLCPSAASRLQVLGYVQAACSGQ</sequence>
<keyword evidence="2" id="KW-1185">Reference proteome</keyword>
<dbReference type="EMBL" id="SDIL01000012">
    <property type="protein sequence ID" value="RXK41022.1"/>
    <property type="molecule type" value="Genomic_DNA"/>
</dbReference>
<dbReference type="AlphaFoldDB" id="A0A4Q1BSZ7"/>
<dbReference type="VEuPathDB" id="FungiDB:TREMEDRAFT_61976"/>
<organism evidence="1 2">
    <name type="scientific">Tremella mesenterica</name>
    <name type="common">Jelly fungus</name>
    <dbReference type="NCBI Taxonomy" id="5217"/>
    <lineage>
        <taxon>Eukaryota</taxon>
        <taxon>Fungi</taxon>
        <taxon>Dikarya</taxon>
        <taxon>Basidiomycota</taxon>
        <taxon>Agaricomycotina</taxon>
        <taxon>Tremellomycetes</taxon>
        <taxon>Tremellales</taxon>
        <taxon>Tremellaceae</taxon>
        <taxon>Tremella</taxon>
    </lineage>
</organism>
<dbReference type="Proteomes" id="UP000289152">
    <property type="component" value="Unassembled WGS sequence"/>
</dbReference>
<evidence type="ECO:0000313" key="1">
    <source>
        <dbReference type="EMBL" id="RXK41022.1"/>
    </source>
</evidence>
<reference evidence="1 2" key="1">
    <citation type="submission" date="2016-06" db="EMBL/GenBank/DDBJ databases">
        <title>Evolution of pathogenesis and genome organization in the Tremellales.</title>
        <authorList>
            <person name="Cuomo C."/>
            <person name="Litvintseva A."/>
            <person name="Heitman J."/>
            <person name="Chen Y."/>
            <person name="Sun S."/>
            <person name="Springer D."/>
            <person name="Dromer F."/>
            <person name="Young S."/>
            <person name="Zeng Q."/>
            <person name="Chapman S."/>
            <person name="Gujja S."/>
            <person name="Saif S."/>
            <person name="Birren B."/>
        </authorList>
    </citation>
    <scope>NUCLEOTIDE SEQUENCE [LARGE SCALE GENOMIC DNA]</scope>
    <source>
        <strain evidence="1 2">ATCC 28783</strain>
    </source>
</reference>
<evidence type="ECO:0000313" key="2">
    <source>
        <dbReference type="Proteomes" id="UP000289152"/>
    </source>
</evidence>
<gene>
    <name evidence="1" type="ORF">M231_01653</name>
</gene>
<comment type="caution">
    <text evidence="1">The sequence shown here is derived from an EMBL/GenBank/DDBJ whole genome shotgun (WGS) entry which is preliminary data.</text>
</comment>